<accession>A0A1T5EB97</accession>
<evidence type="ECO:0008006" key="5">
    <source>
        <dbReference type="Google" id="ProtNLM"/>
    </source>
</evidence>
<keyword evidence="1" id="KW-1133">Transmembrane helix</keyword>
<name>A0A1T5EB97_9SPHI</name>
<proteinExistence type="predicted"/>
<keyword evidence="1" id="KW-0472">Membrane</keyword>
<gene>
    <name evidence="3" type="ORF">SAMN05660841_02478</name>
</gene>
<protein>
    <recommendedName>
        <fullName evidence="5">CcmD family protein</fullName>
    </recommendedName>
</protein>
<evidence type="ECO:0000256" key="1">
    <source>
        <dbReference type="SAM" id="Phobius"/>
    </source>
</evidence>
<feature type="signal peptide" evidence="2">
    <location>
        <begin position="1"/>
        <end position="20"/>
    </location>
</feature>
<evidence type="ECO:0000313" key="3">
    <source>
        <dbReference type="EMBL" id="SKB81070.1"/>
    </source>
</evidence>
<feature type="chain" id="PRO_5012256417" description="CcmD family protein" evidence="2">
    <location>
        <begin position="21"/>
        <end position="68"/>
    </location>
</feature>
<evidence type="ECO:0000256" key="2">
    <source>
        <dbReference type="SAM" id="SignalP"/>
    </source>
</evidence>
<keyword evidence="1" id="KW-0812">Transmembrane</keyword>
<reference evidence="4" key="1">
    <citation type="submission" date="2017-02" db="EMBL/GenBank/DDBJ databases">
        <authorList>
            <person name="Varghese N."/>
            <person name="Submissions S."/>
        </authorList>
    </citation>
    <scope>NUCLEOTIDE SEQUENCE [LARGE SCALE GENOMIC DNA]</scope>
    <source>
        <strain evidence="4">DSM 24091</strain>
    </source>
</reference>
<organism evidence="3 4">
    <name type="scientific">Sphingobacterium nematocida</name>
    <dbReference type="NCBI Taxonomy" id="1513896"/>
    <lineage>
        <taxon>Bacteria</taxon>
        <taxon>Pseudomonadati</taxon>
        <taxon>Bacteroidota</taxon>
        <taxon>Sphingobacteriia</taxon>
        <taxon>Sphingobacteriales</taxon>
        <taxon>Sphingobacteriaceae</taxon>
        <taxon>Sphingobacterium</taxon>
    </lineage>
</organism>
<keyword evidence="4" id="KW-1185">Reference proteome</keyword>
<dbReference type="Proteomes" id="UP000190150">
    <property type="component" value="Unassembled WGS sequence"/>
</dbReference>
<feature type="transmembrane region" description="Helical" evidence="1">
    <location>
        <begin position="38"/>
        <end position="58"/>
    </location>
</feature>
<dbReference type="RefSeq" id="WP_079643384.1">
    <property type="nucleotide sequence ID" value="NZ_FUZF01000010.1"/>
</dbReference>
<dbReference type="Pfam" id="PF20077">
    <property type="entry name" value="CcmD_alt"/>
    <property type="match status" value="1"/>
</dbReference>
<sequence length="68" mass="7709">MKKISLLSIFTFATMLSSYAQSSEIEMATALRSSGKIWVVVMVLLTIVIGMYVYLFTIDKKVKKLENK</sequence>
<dbReference type="AlphaFoldDB" id="A0A1T5EB97"/>
<dbReference type="EMBL" id="FUZF01000010">
    <property type="protein sequence ID" value="SKB81070.1"/>
    <property type="molecule type" value="Genomic_DNA"/>
</dbReference>
<dbReference type="STRING" id="1513896.SAMN05660841_02478"/>
<dbReference type="OrthoDB" id="886941at2"/>
<keyword evidence="2" id="KW-0732">Signal</keyword>
<evidence type="ECO:0000313" key="4">
    <source>
        <dbReference type="Proteomes" id="UP000190150"/>
    </source>
</evidence>